<organism evidence="1 2">
    <name type="scientific">Solanum verrucosum</name>
    <dbReference type="NCBI Taxonomy" id="315347"/>
    <lineage>
        <taxon>Eukaryota</taxon>
        <taxon>Viridiplantae</taxon>
        <taxon>Streptophyta</taxon>
        <taxon>Embryophyta</taxon>
        <taxon>Tracheophyta</taxon>
        <taxon>Spermatophyta</taxon>
        <taxon>Magnoliopsida</taxon>
        <taxon>eudicotyledons</taxon>
        <taxon>Gunneridae</taxon>
        <taxon>Pentapetalae</taxon>
        <taxon>asterids</taxon>
        <taxon>lamiids</taxon>
        <taxon>Solanales</taxon>
        <taxon>Solanaceae</taxon>
        <taxon>Solanoideae</taxon>
        <taxon>Solaneae</taxon>
        <taxon>Solanum</taxon>
    </lineage>
</organism>
<evidence type="ECO:0000313" key="1">
    <source>
        <dbReference type="EMBL" id="WMV32046.1"/>
    </source>
</evidence>
<proteinExistence type="predicted"/>
<protein>
    <submittedName>
        <fullName evidence="1">Uncharacterized protein</fullName>
    </submittedName>
</protein>
<dbReference type="PANTHER" id="PTHR11439:SF492">
    <property type="entry name" value="REVERSE TRANSCRIPTASE TY1_COPIA-TYPE DOMAIN-CONTAINING PROTEIN"/>
    <property type="match status" value="1"/>
</dbReference>
<keyword evidence="2" id="KW-1185">Reference proteome</keyword>
<sequence length="175" mass="19787">MYATITRPDISYAIQTISQFMQHPKKSHWEAAIRIVRYLKGTVGQGIWLQAQPATTLTCWCDSDWAACPNTRRSLLGLWDYSKNLILPIQMLVTVLSDSKSAIQLAANPIFHERTKHIEIDCHFIRDKVKADLVQTAYIHTQQQLADLLTKGLGHAQHLHLLSKLGVLNILHPSA</sequence>
<reference evidence="1" key="1">
    <citation type="submission" date="2023-08" db="EMBL/GenBank/DDBJ databases">
        <title>A de novo genome assembly of Solanum verrucosum Schlechtendal, a Mexican diploid species geographically isolated from the other diploid A-genome species in potato relatives.</title>
        <authorList>
            <person name="Hosaka K."/>
        </authorList>
    </citation>
    <scope>NUCLEOTIDE SEQUENCE</scope>
    <source>
        <tissue evidence="1">Young leaves</tissue>
    </source>
</reference>
<dbReference type="AlphaFoldDB" id="A0AAF0TTJ8"/>
<accession>A0AAF0TTJ8</accession>
<dbReference type="EMBL" id="CP133617">
    <property type="protein sequence ID" value="WMV32046.1"/>
    <property type="molecule type" value="Genomic_DNA"/>
</dbReference>
<dbReference type="Proteomes" id="UP001234989">
    <property type="component" value="Chromosome 6"/>
</dbReference>
<dbReference type="CDD" id="cd09272">
    <property type="entry name" value="RNase_HI_RT_Ty1"/>
    <property type="match status" value="1"/>
</dbReference>
<name>A0AAF0TTJ8_SOLVR</name>
<gene>
    <name evidence="1" type="ORF">MTR67_025431</name>
</gene>
<dbReference type="PANTHER" id="PTHR11439">
    <property type="entry name" value="GAG-POL-RELATED RETROTRANSPOSON"/>
    <property type="match status" value="1"/>
</dbReference>
<evidence type="ECO:0000313" key="2">
    <source>
        <dbReference type="Proteomes" id="UP001234989"/>
    </source>
</evidence>